<dbReference type="EMBL" id="CADIKH010000031">
    <property type="protein sequence ID" value="CAB3766953.1"/>
    <property type="molecule type" value="Genomic_DNA"/>
</dbReference>
<evidence type="ECO:0000313" key="6">
    <source>
        <dbReference type="EMBL" id="CAB3766953.1"/>
    </source>
</evidence>
<dbReference type="Gene3D" id="3.90.1150.10">
    <property type="entry name" value="Aspartate Aminotransferase, domain 1"/>
    <property type="match status" value="1"/>
</dbReference>
<dbReference type="InterPro" id="IPR015421">
    <property type="entry name" value="PyrdxlP-dep_Trfase_major"/>
</dbReference>
<dbReference type="Proteomes" id="UP000494363">
    <property type="component" value="Unassembled WGS sequence"/>
</dbReference>
<organism evidence="6 7">
    <name type="scientific">Paraburkholderia humisilvae</name>
    <dbReference type="NCBI Taxonomy" id="627669"/>
    <lineage>
        <taxon>Bacteria</taxon>
        <taxon>Pseudomonadati</taxon>
        <taxon>Pseudomonadota</taxon>
        <taxon>Betaproteobacteria</taxon>
        <taxon>Burkholderiales</taxon>
        <taxon>Burkholderiaceae</taxon>
        <taxon>Paraburkholderia</taxon>
    </lineage>
</organism>
<comment type="similarity">
    <text evidence="2 5">Belongs to the trans-sulfuration enzymes family.</text>
</comment>
<dbReference type="Pfam" id="PF01053">
    <property type="entry name" value="Cys_Met_Meta_PP"/>
    <property type="match status" value="1"/>
</dbReference>
<dbReference type="Gene3D" id="3.40.640.10">
    <property type="entry name" value="Type I PLP-dependent aspartate aminotransferase-like (Major domain)"/>
    <property type="match status" value="1"/>
</dbReference>
<dbReference type="CDD" id="cd00614">
    <property type="entry name" value="CGS_like"/>
    <property type="match status" value="1"/>
</dbReference>
<dbReference type="GO" id="GO:0005737">
    <property type="term" value="C:cytoplasm"/>
    <property type="evidence" value="ECO:0007669"/>
    <property type="project" value="TreeGrafter"/>
</dbReference>
<dbReference type="GO" id="GO:0030170">
    <property type="term" value="F:pyridoxal phosphate binding"/>
    <property type="evidence" value="ECO:0007669"/>
    <property type="project" value="InterPro"/>
</dbReference>
<dbReference type="EC" id="2.5.1.48" evidence="6"/>
<keyword evidence="7" id="KW-1185">Reference proteome</keyword>
<dbReference type="InterPro" id="IPR015424">
    <property type="entry name" value="PyrdxlP-dep_Trfase"/>
</dbReference>
<dbReference type="GO" id="GO:0003962">
    <property type="term" value="F:cystathionine gamma-synthase activity"/>
    <property type="evidence" value="ECO:0007669"/>
    <property type="project" value="UniProtKB-EC"/>
</dbReference>
<evidence type="ECO:0000256" key="1">
    <source>
        <dbReference type="ARBA" id="ARBA00001933"/>
    </source>
</evidence>
<evidence type="ECO:0000256" key="5">
    <source>
        <dbReference type="RuleBase" id="RU362118"/>
    </source>
</evidence>
<sequence>MKASKRYRFETLAVHAGHEVDPGTGAVIAPIHLSTTFERDADGSYPHGFIYSRNHNPNRNGLEAALAALEGGAVSAAFGSGLAAVTAIMQGLQPGDHVIAPADIYHGTANVLKHLFAKWQVGTSFVDMTRIDTVAQAIRPNTRLVWIETPSNPLLQCVDIAALAELAHRAGARAIADNTFASPVLQRPLTLGCDMVMHATTKYLGGRSDVLGGAVIALHDDDAFAQVRQAQLFGGGVPSPFDCWLVMRSLPTLPYRMQAHCANARKVAAFLHEHPKVSVVHYPGLPDNPFHALASRQMSDFGGMLSFEVAGGKDAAMTVAGKVDIFTRATSLGGTESLIEHRASIEGPDSKTPQGLLRVSIGLEHADDLIDDLTQALEHVQ</sequence>
<dbReference type="GO" id="GO:0004123">
    <property type="term" value="F:cystathionine gamma-lyase activity"/>
    <property type="evidence" value="ECO:0007669"/>
    <property type="project" value="TreeGrafter"/>
</dbReference>
<dbReference type="RefSeq" id="WP_175229551.1">
    <property type="nucleotide sequence ID" value="NZ_CADIKH010000031.1"/>
</dbReference>
<dbReference type="SUPFAM" id="SSF53383">
    <property type="entry name" value="PLP-dependent transferases"/>
    <property type="match status" value="1"/>
</dbReference>
<protein>
    <submittedName>
        <fullName evidence="6">Cystathionine gamma-synthase</fullName>
        <ecNumber evidence="6">2.5.1.48</ecNumber>
    </submittedName>
</protein>
<evidence type="ECO:0000313" key="7">
    <source>
        <dbReference type="Proteomes" id="UP000494363"/>
    </source>
</evidence>
<gene>
    <name evidence="6" type="primary">metB</name>
    <name evidence="6" type="ORF">LMG29542_05484</name>
</gene>
<keyword evidence="3 4" id="KW-0663">Pyridoxal phosphate</keyword>
<dbReference type="InterPro" id="IPR015422">
    <property type="entry name" value="PyrdxlP-dep_Trfase_small"/>
</dbReference>
<dbReference type="PANTHER" id="PTHR11808:SF15">
    <property type="entry name" value="CYSTATHIONINE GAMMA-LYASE"/>
    <property type="match status" value="1"/>
</dbReference>
<dbReference type="PIRSF" id="PIRSF001434">
    <property type="entry name" value="CGS"/>
    <property type="match status" value="1"/>
</dbReference>
<dbReference type="FunFam" id="3.40.640.10:FF:000046">
    <property type="entry name" value="Cystathionine gamma-lyase"/>
    <property type="match status" value="1"/>
</dbReference>
<dbReference type="AlphaFoldDB" id="A0A6J5EL17"/>
<evidence type="ECO:0000256" key="2">
    <source>
        <dbReference type="ARBA" id="ARBA00009077"/>
    </source>
</evidence>
<accession>A0A6J5EL17</accession>
<comment type="cofactor">
    <cofactor evidence="1 5">
        <name>pyridoxal 5'-phosphate</name>
        <dbReference type="ChEBI" id="CHEBI:597326"/>
    </cofactor>
</comment>
<keyword evidence="6" id="KW-0808">Transferase</keyword>
<dbReference type="InterPro" id="IPR000277">
    <property type="entry name" value="Cys/Met-Metab_PyrdxlP-dep_enz"/>
</dbReference>
<dbReference type="GO" id="GO:0019346">
    <property type="term" value="P:transsulfuration"/>
    <property type="evidence" value="ECO:0007669"/>
    <property type="project" value="InterPro"/>
</dbReference>
<evidence type="ECO:0000256" key="3">
    <source>
        <dbReference type="ARBA" id="ARBA00022898"/>
    </source>
</evidence>
<name>A0A6J5EL17_9BURK</name>
<dbReference type="PANTHER" id="PTHR11808">
    <property type="entry name" value="TRANS-SULFURATION ENZYME FAMILY MEMBER"/>
    <property type="match status" value="1"/>
</dbReference>
<proteinExistence type="inferred from homology"/>
<dbReference type="GO" id="GO:0019343">
    <property type="term" value="P:cysteine biosynthetic process via cystathionine"/>
    <property type="evidence" value="ECO:0007669"/>
    <property type="project" value="TreeGrafter"/>
</dbReference>
<reference evidence="6 7" key="1">
    <citation type="submission" date="2020-04" db="EMBL/GenBank/DDBJ databases">
        <authorList>
            <person name="De Canck E."/>
        </authorList>
    </citation>
    <scope>NUCLEOTIDE SEQUENCE [LARGE SCALE GENOMIC DNA]</scope>
    <source>
        <strain evidence="6 7">LMG 29542</strain>
    </source>
</reference>
<feature type="modified residue" description="N6-(pyridoxal phosphate)lysine" evidence="4">
    <location>
        <position position="202"/>
    </location>
</feature>
<evidence type="ECO:0000256" key="4">
    <source>
        <dbReference type="PIRSR" id="PIRSR001434-2"/>
    </source>
</evidence>